<evidence type="ECO:0000313" key="2">
    <source>
        <dbReference type="Proteomes" id="UP001050241"/>
    </source>
</evidence>
<comment type="caution">
    <text evidence="1">The sequence shown here is derived from an EMBL/GenBank/DDBJ whole genome shotgun (WGS) entry which is preliminary data.</text>
</comment>
<dbReference type="EMBL" id="BQFY01000015">
    <property type="protein sequence ID" value="GJJ84041.1"/>
    <property type="molecule type" value="Genomic_DNA"/>
</dbReference>
<dbReference type="AlphaFoldDB" id="A0ABD0BXQ1"/>
<reference evidence="1" key="1">
    <citation type="submission" date="2021-11" db="EMBL/GenBank/DDBJ databases">
        <title>WGS analysis for carbapenemase-producing Enterobacterales outbreak in a University Hospital, Japan.</title>
        <authorList>
            <person name="Tukada M."/>
            <person name="Miyazaki T."/>
            <person name="Aoki K."/>
            <person name="Yoshizawa S."/>
            <person name="Ishii Y."/>
            <person name="Tateda K."/>
        </authorList>
    </citation>
    <scope>NUCLEOTIDE SEQUENCE</scope>
    <source>
        <strain evidence="1">TUM16652</strain>
    </source>
</reference>
<accession>A0ABD0BXQ1</accession>
<proteinExistence type="predicted"/>
<protein>
    <submittedName>
        <fullName evidence="1">Uncharacterized protein</fullName>
    </submittedName>
</protein>
<dbReference type="Proteomes" id="UP001050241">
    <property type="component" value="Unassembled WGS sequence"/>
</dbReference>
<evidence type="ECO:0000313" key="1">
    <source>
        <dbReference type="EMBL" id="GJJ84041.1"/>
    </source>
</evidence>
<gene>
    <name evidence="1" type="ORF">TUM16652_27400</name>
</gene>
<organism evidence="1 2">
    <name type="scientific">Enterobacter cloacae</name>
    <dbReference type="NCBI Taxonomy" id="550"/>
    <lineage>
        <taxon>Bacteria</taxon>
        <taxon>Pseudomonadati</taxon>
        <taxon>Pseudomonadota</taxon>
        <taxon>Gammaproteobacteria</taxon>
        <taxon>Enterobacterales</taxon>
        <taxon>Enterobacteriaceae</taxon>
        <taxon>Enterobacter</taxon>
        <taxon>Enterobacter cloacae complex</taxon>
    </lineage>
</organism>
<sequence length="63" mass="6891">MKIANEVPISVRILNTGLSSNERCKNINDGHNIANAIANNFLIAVILSPDEITIYSTYKTDDA</sequence>
<name>A0ABD0BXQ1_ENTCL</name>